<protein>
    <submittedName>
        <fullName evidence="1">Uncharacterized protein</fullName>
    </submittedName>
</protein>
<organism evidence="1 2">
    <name type="scientific">Chaenocephalus aceratus</name>
    <name type="common">Blackfin icefish</name>
    <name type="synonym">Chaenichthys aceratus</name>
    <dbReference type="NCBI Taxonomy" id="36190"/>
    <lineage>
        <taxon>Eukaryota</taxon>
        <taxon>Metazoa</taxon>
        <taxon>Chordata</taxon>
        <taxon>Craniata</taxon>
        <taxon>Vertebrata</taxon>
        <taxon>Euteleostomi</taxon>
        <taxon>Actinopterygii</taxon>
        <taxon>Neopterygii</taxon>
        <taxon>Teleostei</taxon>
        <taxon>Neoteleostei</taxon>
        <taxon>Acanthomorphata</taxon>
        <taxon>Eupercaria</taxon>
        <taxon>Perciformes</taxon>
        <taxon>Notothenioidei</taxon>
        <taxon>Channichthyidae</taxon>
        <taxon>Chaenocephalus</taxon>
    </lineage>
</organism>
<comment type="caution">
    <text evidence="1">The sequence shown here is derived from an EMBL/GenBank/DDBJ whole genome shotgun (WGS) entry which is preliminary data.</text>
</comment>
<proteinExistence type="predicted"/>
<evidence type="ECO:0000313" key="1">
    <source>
        <dbReference type="EMBL" id="KAI4831005.1"/>
    </source>
</evidence>
<sequence length="458" mass="49867">MAINTDVEDWAGVGSHDSGERAWLLQSPSVESVRHLETESRGGGGGVSSWAAVFIVVNAALGAGLLNFPAAFNMAGGVTAGIMLQMFMLIFIISGLVILGYCCQVSNESTYQEVVRATCGKFTGILCEVAIVIYTFGTCIAFFIVIGDQLDRLVAAVVHDKDGSVSSAWYTDRKFTISVTAVLIILPLSIPKEIGFQKYASALSVMGTWYVTIVVIIKYIWPDKAAIPVYVPTSSSSWTAVFNAMPTICFGFQCHVSCVPVFNSMSKKAIKPWGVVVTFSMIICLFVYTGTGVCGFLTFGSNVNQDVLMSYPSDDIAVAIARAFIVICVITSYPILHFCGRAVIEGLWLRFQGEQVELCVRREQRRRILQTLVWFTITLTLALFIPDIGRVISLIGGLAACFIFVFPGLCLIQAKLSETDSRTTSWHGMVVFGIIMVTIGTFIFGLTTTNSIYQDIIS</sequence>
<evidence type="ECO:0000313" key="2">
    <source>
        <dbReference type="Proteomes" id="UP001057452"/>
    </source>
</evidence>
<accession>A0ACB9XV27</accession>
<dbReference type="Proteomes" id="UP001057452">
    <property type="component" value="Chromosome 3"/>
</dbReference>
<gene>
    <name evidence="1" type="ORF">KUCAC02_002606</name>
</gene>
<dbReference type="EMBL" id="CM043787">
    <property type="protein sequence ID" value="KAI4831005.1"/>
    <property type="molecule type" value="Genomic_DNA"/>
</dbReference>
<keyword evidence="2" id="KW-1185">Reference proteome</keyword>
<reference evidence="1" key="1">
    <citation type="submission" date="2022-05" db="EMBL/GenBank/DDBJ databases">
        <title>Chromosome-level genome of Chaenocephalus aceratus.</title>
        <authorList>
            <person name="Park H."/>
        </authorList>
    </citation>
    <scope>NUCLEOTIDE SEQUENCE</scope>
    <source>
        <strain evidence="1">KU_202001</strain>
    </source>
</reference>
<name>A0ACB9XV27_CHAAC</name>